<evidence type="ECO:0000313" key="1">
    <source>
        <dbReference type="EMBL" id="TXB62503.1"/>
    </source>
</evidence>
<keyword evidence="2" id="KW-1185">Reference proteome</keyword>
<dbReference type="OrthoDB" id="9758243at2"/>
<proteinExistence type="predicted"/>
<gene>
    <name evidence="1" type="ORF">FRY97_13470</name>
</gene>
<sequence>MTRTTEHSIEDFAIKLLQHLGYEYIYAPSIAPFPSDGGVPEGRGGSDQRSSYEEILLTNRMAEAVRRVNPTVPPAAQEEAIKEIQRIHSPELLTSNPRSCGCKELSLQRERNKKMQF</sequence>
<reference evidence="1 2" key="1">
    <citation type="submission" date="2019-08" db="EMBL/GenBank/DDBJ databases">
        <title>Genome of Phaeodactylibacter luteus.</title>
        <authorList>
            <person name="Bowman J.P."/>
        </authorList>
    </citation>
    <scope>NUCLEOTIDE SEQUENCE [LARGE SCALE GENOMIC DNA]</scope>
    <source>
        <strain evidence="1 2">KCTC 42180</strain>
    </source>
</reference>
<evidence type="ECO:0000313" key="2">
    <source>
        <dbReference type="Proteomes" id="UP000321580"/>
    </source>
</evidence>
<organism evidence="1 2">
    <name type="scientific">Phaeodactylibacter luteus</name>
    <dbReference type="NCBI Taxonomy" id="1564516"/>
    <lineage>
        <taxon>Bacteria</taxon>
        <taxon>Pseudomonadati</taxon>
        <taxon>Bacteroidota</taxon>
        <taxon>Saprospiria</taxon>
        <taxon>Saprospirales</taxon>
        <taxon>Haliscomenobacteraceae</taxon>
        <taxon>Phaeodactylibacter</taxon>
    </lineage>
</organism>
<comment type="caution">
    <text evidence="1">The sequence shown here is derived from an EMBL/GenBank/DDBJ whole genome shotgun (WGS) entry which is preliminary data.</text>
</comment>
<dbReference type="Proteomes" id="UP000321580">
    <property type="component" value="Unassembled WGS sequence"/>
</dbReference>
<accession>A0A5C6RJZ7</accession>
<dbReference type="RefSeq" id="WP_147168072.1">
    <property type="nucleotide sequence ID" value="NZ_VOOR01000028.1"/>
</dbReference>
<name>A0A5C6RJZ7_9BACT</name>
<protein>
    <submittedName>
        <fullName evidence="1">Uncharacterized protein</fullName>
    </submittedName>
</protein>
<dbReference type="EMBL" id="VOOR01000028">
    <property type="protein sequence ID" value="TXB62503.1"/>
    <property type="molecule type" value="Genomic_DNA"/>
</dbReference>
<dbReference type="AlphaFoldDB" id="A0A5C6RJZ7"/>